<name>A0A1Y5Q6R0_9GAMM</name>
<evidence type="ECO:0000313" key="3">
    <source>
        <dbReference type="EMBL" id="SBV36546.1"/>
    </source>
</evidence>
<feature type="compositionally biased region" description="Basic and acidic residues" evidence="1">
    <location>
        <begin position="137"/>
        <end position="150"/>
    </location>
</feature>
<sequence>MNMKKQWTLAGLLLATVSIMAPALAASDRALEAKNSFQAQHDAILVDLNGDKYQEITQDDRHKVMEALGRIDSHLSQQGVTQIDRLPQEVAVAVFNDQNLINSILTQAAADSRLICRREKTIGSNFPQNNCLTVAERRRQKDQAQDDVVRLQRTPRSTN</sequence>
<protein>
    <recommendedName>
        <fullName evidence="4">Secreted protein</fullName>
    </recommendedName>
</protein>
<dbReference type="EMBL" id="FLTS01000001">
    <property type="protein sequence ID" value="SBV36546.1"/>
    <property type="molecule type" value="Genomic_DNA"/>
</dbReference>
<proteinExistence type="predicted"/>
<keyword evidence="2" id="KW-0732">Signal</keyword>
<evidence type="ECO:0000256" key="1">
    <source>
        <dbReference type="SAM" id="MobiDB-lite"/>
    </source>
</evidence>
<feature type="signal peptide" evidence="2">
    <location>
        <begin position="1"/>
        <end position="25"/>
    </location>
</feature>
<evidence type="ECO:0008006" key="4">
    <source>
        <dbReference type="Google" id="ProtNLM"/>
    </source>
</evidence>
<reference evidence="3" key="1">
    <citation type="submission" date="2016-03" db="EMBL/GenBank/DDBJ databases">
        <authorList>
            <person name="Ploux O."/>
        </authorList>
    </citation>
    <scope>NUCLEOTIDE SEQUENCE</scope>
    <source>
        <strain evidence="3">UC10</strain>
    </source>
</reference>
<feature type="chain" id="PRO_5013277775" description="Secreted protein" evidence="2">
    <location>
        <begin position="26"/>
        <end position="159"/>
    </location>
</feature>
<organism evidence="3">
    <name type="scientific">uncultured Stenotrophomonas sp</name>
    <dbReference type="NCBI Taxonomy" id="165438"/>
    <lineage>
        <taxon>Bacteria</taxon>
        <taxon>Pseudomonadati</taxon>
        <taxon>Pseudomonadota</taxon>
        <taxon>Gammaproteobacteria</taxon>
        <taxon>Lysobacterales</taxon>
        <taxon>Lysobacteraceae</taxon>
        <taxon>Stenotrophomonas</taxon>
        <taxon>environmental samples</taxon>
    </lineage>
</organism>
<dbReference type="AlphaFoldDB" id="A0A1Y5Q6R0"/>
<gene>
    <name evidence="3" type="ORF">STPYR_11476</name>
</gene>
<evidence type="ECO:0000256" key="2">
    <source>
        <dbReference type="SAM" id="SignalP"/>
    </source>
</evidence>
<feature type="region of interest" description="Disordered" evidence="1">
    <location>
        <begin position="137"/>
        <end position="159"/>
    </location>
</feature>
<accession>A0A1Y5Q6R0</accession>